<organism evidence="3 5">
    <name type="scientific">Peptostreptococcus anaerobius</name>
    <dbReference type="NCBI Taxonomy" id="1261"/>
    <lineage>
        <taxon>Bacteria</taxon>
        <taxon>Bacillati</taxon>
        <taxon>Bacillota</taxon>
        <taxon>Clostridia</taxon>
        <taxon>Peptostreptococcales</taxon>
        <taxon>Peptostreptococcaceae</taxon>
        <taxon>Peptostreptococcus</taxon>
    </lineage>
</organism>
<evidence type="ECO:0000313" key="4">
    <source>
        <dbReference type="EMBL" id="SUB62077.1"/>
    </source>
</evidence>
<dbReference type="CDD" id="cd00093">
    <property type="entry name" value="HTH_XRE"/>
    <property type="match status" value="1"/>
</dbReference>
<evidence type="ECO:0000313" key="5">
    <source>
        <dbReference type="Proteomes" id="UP000255101"/>
    </source>
</evidence>
<dbReference type="RefSeq" id="WP_019595761.1">
    <property type="nucleotide sequence ID" value="NZ_FOVA01000025.1"/>
</dbReference>
<dbReference type="Gene3D" id="1.10.260.40">
    <property type="entry name" value="lambda repressor-like DNA-binding domains"/>
    <property type="match status" value="1"/>
</dbReference>
<dbReference type="SUPFAM" id="SSF47413">
    <property type="entry name" value="lambda repressor-like DNA-binding domains"/>
    <property type="match status" value="1"/>
</dbReference>
<reference evidence="3 5" key="1">
    <citation type="submission" date="2018-06" db="EMBL/GenBank/DDBJ databases">
        <authorList>
            <consortium name="Pathogen Informatics"/>
            <person name="Doyle S."/>
        </authorList>
    </citation>
    <scope>NUCLEOTIDE SEQUENCE [LARGE SCALE GENOMIC DNA]</scope>
    <source>
        <strain evidence="3 5">NCTC11460</strain>
    </source>
</reference>
<evidence type="ECO:0000256" key="1">
    <source>
        <dbReference type="ARBA" id="ARBA00023125"/>
    </source>
</evidence>
<dbReference type="AlphaFoldDB" id="A0A379C6X8"/>
<dbReference type="PROSITE" id="PS50943">
    <property type="entry name" value="HTH_CROC1"/>
    <property type="match status" value="1"/>
</dbReference>
<protein>
    <submittedName>
        <fullName evidence="3">Helix-turn-helix</fullName>
    </submittedName>
</protein>
<dbReference type="Pfam" id="PF01381">
    <property type="entry name" value="HTH_3"/>
    <property type="match status" value="1"/>
</dbReference>
<dbReference type="PANTHER" id="PTHR46558">
    <property type="entry name" value="TRACRIPTIONAL REGULATORY PROTEIN-RELATED-RELATED"/>
    <property type="match status" value="1"/>
</dbReference>
<gene>
    <name evidence="3" type="ORF">NCTC11460_00027</name>
    <name evidence="4" type="ORF">NCTC11460_02085</name>
</gene>
<dbReference type="InterPro" id="IPR010982">
    <property type="entry name" value="Lambda_DNA-bd_dom_sf"/>
</dbReference>
<accession>A0A379C6X8</accession>
<keyword evidence="1" id="KW-0238">DNA-binding</keyword>
<evidence type="ECO:0000313" key="3">
    <source>
        <dbReference type="EMBL" id="SUB57993.1"/>
    </source>
</evidence>
<proteinExistence type="predicted"/>
<dbReference type="EMBL" id="UGTB01000004">
    <property type="protein sequence ID" value="SUB62077.1"/>
    <property type="molecule type" value="Genomic_DNA"/>
</dbReference>
<evidence type="ECO:0000259" key="2">
    <source>
        <dbReference type="PROSITE" id="PS50943"/>
    </source>
</evidence>
<name>A0A379C6X8_9FIRM</name>
<dbReference type="EMBL" id="UGTB01000003">
    <property type="protein sequence ID" value="SUB57993.1"/>
    <property type="molecule type" value="Genomic_DNA"/>
</dbReference>
<dbReference type="SMART" id="SM00530">
    <property type="entry name" value="HTH_XRE"/>
    <property type="match status" value="1"/>
</dbReference>
<dbReference type="Proteomes" id="UP000255101">
    <property type="component" value="Unassembled WGS sequence"/>
</dbReference>
<dbReference type="PANTHER" id="PTHR46558:SF14">
    <property type="entry name" value="HTH-TYPE TRANSCRIPTIONAL REGULATOR ANSR"/>
    <property type="match status" value="1"/>
</dbReference>
<feature type="domain" description="HTH cro/C1-type" evidence="2">
    <location>
        <begin position="6"/>
        <end position="60"/>
    </location>
</feature>
<sequence length="63" mass="7338">MSKNNLKKYRLKSNLTQKQVAKILNITETGYQNYELGYRNIPYDKLKLVCSLFNCTSTDILGF</sequence>
<dbReference type="InterPro" id="IPR001387">
    <property type="entry name" value="Cro/C1-type_HTH"/>
</dbReference>
<dbReference type="GO" id="GO:0003677">
    <property type="term" value="F:DNA binding"/>
    <property type="evidence" value="ECO:0007669"/>
    <property type="project" value="UniProtKB-KW"/>
</dbReference>